<comment type="caution">
    <text evidence="6">The sequence shown here is derived from an EMBL/GenBank/DDBJ whole genome shotgun (WGS) entry which is preliminary data.</text>
</comment>
<evidence type="ECO:0000256" key="4">
    <source>
        <dbReference type="SAM" id="Phobius"/>
    </source>
</evidence>
<dbReference type="Proteomes" id="UP000004947">
    <property type="component" value="Unassembled WGS sequence"/>
</dbReference>
<feature type="domain" description="HTH araC/xylS-type" evidence="5">
    <location>
        <begin position="509"/>
        <end position="607"/>
    </location>
</feature>
<dbReference type="Gene3D" id="1.10.10.60">
    <property type="entry name" value="Homeodomain-like"/>
    <property type="match status" value="2"/>
</dbReference>
<feature type="transmembrane region" description="Helical" evidence="4">
    <location>
        <begin position="39"/>
        <end position="59"/>
    </location>
</feature>
<dbReference type="EMBL" id="ABCK01000002">
    <property type="protein sequence ID" value="EDM29174.1"/>
    <property type="molecule type" value="Genomic_DNA"/>
</dbReference>
<feature type="transmembrane region" description="Helical" evidence="4">
    <location>
        <begin position="6"/>
        <end position="27"/>
    </location>
</feature>
<dbReference type="GO" id="GO:0043565">
    <property type="term" value="F:sequence-specific DNA binding"/>
    <property type="evidence" value="ECO:0007669"/>
    <property type="project" value="InterPro"/>
</dbReference>
<dbReference type="AlphaFoldDB" id="A6DG57"/>
<dbReference type="SUPFAM" id="SSF46689">
    <property type="entry name" value="Homeodomain-like"/>
    <property type="match status" value="2"/>
</dbReference>
<dbReference type="eggNOG" id="COG2207">
    <property type="taxonomic scope" value="Bacteria"/>
</dbReference>
<dbReference type="InterPro" id="IPR018062">
    <property type="entry name" value="HTH_AraC-typ_CS"/>
</dbReference>
<dbReference type="InterPro" id="IPR018060">
    <property type="entry name" value="HTH_AraC"/>
</dbReference>
<keyword evidence="3" id="KW-0804">Transcription</keyword>
<dbReference type="InterPro" id="IPR009057">
    <property type="entry name" value="Homeodomain-like_sf"/>
</dbReference>
<proteinExistence type="predicted"/>
<dbReference type="PRINTS" id="PR00032">
    <property type="entry name" value="HTHARAC"/>
</dbReference>
<evidence type="ECO:0000256" key="1">
    <source>
        <dbReference type="ARBA" id="ARBA00023015"/>
    </source>
</evidence>
<dbReference type="PROSITE" id="PS00041">
    <property type="entry name" value="HTH_ARAC_FAMILY_1"/>
    <property type="match status" value="1"/>
</dbReference>
<dbReference type="RefSeq" id="WP_007276904.1">
    <property type="nucleotide sequence ID" value="NZ_ABCK01000002.1"/>
</dbReference>
<dbReference type="Pfam" id="PF12833">
    <property type="entry name" value="HTH_18"/>
    <property type="match status" value="1"/>
</dbReference>
<accession>A6DG57</accession>
<reference evidence="6 7" key="1">
    <citation type="journal article" date="2010" name="J. Bacteriol.">
        <title>Genome sequence of Lentisphaera araneosa HTCC2155T, the type species of the order Lentisphaerales in the phylum Lentisphaerae.</title>
        <authorList>
            <person name="Thrash J.C."/>
            <person name="Cho J.C."/>
            <person name="Vergin K.L."/>
            <person name="Morris R.M."/>
            <person name="Giovannoni S.J."/>
        </authorList>
    </citation>
    <scope>NUCLEOTIDE SEQUENCE [LARGE SCALE GENOMIC DNA]</scope>
    <source>
        <strain evidence="6 7">HTCC2155</strain>
    </source>
</reference>
<evidence type="ECO:0000259" key="5">
    <source>
        <dbReference type="PROSITE" id="PS01124"/>
    </source>
</evidence>
<dbReference type="PANTHER" id="PTHR43280:SF10">
    <property type="entry name" value="REGULATORY PROTEIN POCR"/>
    <property type="match status" value="1"/>
</dbReference>
<dbReference type="InterPro" id="IPR020449">
    <property type="entry name" value="Tscrpt_reg_AraC-type_HTH"/>
</dbReference>
<dbReference type="OrthoDB" id="345413at2"/>
<dbReference type="SMART" id="SM00342">
    <property type="entry name" value="HTH_ARAC"/>
    <property type="match status" value="1"/>
</dbReference>
<keyword evidence="2" id="KW-0238">DNA-binding</keyword>
<sequence>MLIYFQIITNLLMPIAAGALYLACFFFSRMQGSKRLKYFNLFLLSFTIYLILRPIQLGLGAHPYPLWVCLFRHFLLDAVCAPLAFLALCAFSESVSKQKITKAFVAGSVLGGFYCVMNFLGTDSSYVLLDLGPLQFHDNYTPSNHAPYYGRELTTLTQCLVATIFFIVPSINCLKKSELKQTSQLLFAKGLLLFGLAYLMGTFYHLWGLYYLAAAVSAILLSKANYDDIQQIKNNAKQAADLIRNELVNSLLRSQGNENKLKELFKFIGLEKSPKHFVILECSTDSNKGDFQRECLNHIDKDERSKLYQVFSMTDDSFGLACGDFSKKELADFAESLRQKLRTHKVSIGVSTRLHSLCEAYRESLVALNRAKELGGDIVVIFTPLRDLSEFGTSLIDQQNKLIQLIFESRREEIDQQVNDYIKNLTRNCKMNLFKMKLNLQGIPVLITKSCIDKNISPEDILKCEEQQTIALLEVKEIDELTLWLSKTIKFYLNIIRDSMQKPEHSQIKRVKEYVQEKFREPISLEDAASIACLSASHFRRVFKKECGESFNQFLTTYRIDASKDFLKNPKYSISDIAYEVGFKDSNYFSTVFRKSQNISPRDYRNNVLKS</sequence>
<keyword evidence="4" id="KW-1133">Transmembrane helix</keyword>
<evidence type="ECO:0000256" key="3">
    <source>
        <dbReference type="ARBA" id="ARBA00023163"/>
    </source>
</evidence>
<keyword evidence="1" id="KW-0805">Transcription regulation</keyword>
<name>A6DG57_9BACT</name>
<evidence type="ECO:0000313" key="7">
    <source>
        <dbReference type="Proteomes" id="UP000004947"/>
    </source>
</evidence>
<feature type="transmembrane region" description="Helical" evidence="4">
    <location>
        <begin position="186"/>
        <end position="203"/>
    </location>
</feature>
<keyword evidence="4" id="KW-0812">Transmembrane</keyword>
<feature type="transmembrane region" description="Helical" evidence="4">
    <location>
        <begin position="71"/>
        <end position="91"/>
    </location>
</feature>
<evidence type="ECO:0000313" key="6">
    <source>
        <dbReference type="EMBL" id="EDM29174.1"/>
    </source>
</evidence>
<keyword evidence="4" id="KW-0472">Membrane</keyword>
<feature type="transmembrane region" description="Helical" evidence="4">
    <location>
        <begin position="155"/>
        <end position="174"/>
    </location>
</feature>
<gene>
    <name evidence="6" type="ORF">LNTAR_22329</name>
</gene>
<evidence type="ECO:0000256" key="2">
    <source>
        <dbReference type="ARBA" id="ARBA00023125"/>
    </source>
</evidence>
<dbReference type="GO" id="GO:0003700">
    <property type="term" value="F:DNA-binding transcription factor activity"/>
    <property type="evidence" value="ECO:0007669"/>
    <property type="project" value="InterPro"/>
</dbReference>
<dbReference type="PANTHER" id="PTHR43280">
    <property type="entry name" value="ARAC-FAMILY TRANSCRIPTIONAL REGULATOR"/>
    <property type="match status" value="1"/>
</dbReference>
<dbReference type="PROSITE" id="PS01124">
    <property type="entry name" value="HTH_ARAC_FAMILY_2"/>
    <property type="match status" value="1"/>
</dbReference>
<keyword evidence="7" id="KW-1185">Reference proteome</keyword>
<organism evidence="6 7">
    <name type="scientific">Lentisphaera araneosa HTCC2155</name>
    <dbReference type="NCBI Taxonomy" id="313628"/>
    <lineage>
        <taxon>Bacteria</taxon>
        <taxon>Pseudomonadati</taxon>
        <taxon>Lentisphaerota</taxon>
        <taxon>Lentisphaeria</taxon>
        <taxon>Lentisphaerales</taxon>
        <taxon>Lentisphaeraceae</taxon>
        <taxon>Lentisphaera</taxon>
    </lineage>
</organism>
<dbReference type="STRING" id="313628.LNTAR_22329"/>
<feature type="transmembrane region" description="Helical" evidence="4">
    <location>
        <begin position="103"/>
        <end position="121"/>
    </location>
</feature>
<protein>
    <submittedName>
        <fullName evidence="6">Two-component response regulator</fullName>
    </submittedName>
</protein>